<organism evidence="2 3">
    <name type="scientific">Sunxiuqinia dokdonensis</name>
    <dbReference type="NCBI Taxonomy" id="1409788"/>
    <lineage>
        <taxon>Bacteria</taxon>
        <taxon>Pseudomonadati</taxon>
        <taxon>Bacteroidota</taxon>
        <taxon>Bacteroidia</taxon>
        <taxon>Marinilabiliales</taxon>
        <taxon>Prolixibacteraceae</taxon>
        <taxon>Sunxiuqinia</taxon>
    </lineage>
</organism>
<comment type="caution">
    <text evidence="2">The sequence shown here is derived from an EMBL/GenBank/DDBJ whole genome shotgun (WGS) entry which is preliminary data.</text>
</comment>
<proteinExistence type="predicted"/>
<accession>A0A0L8V4Y6</accession>
<evidence type="ECO:0000313" key="2">
    <source>
        <dbReference type="EMBL" id="KOH43550.1"/>
    </source>
</evidence>
<dbReference type="EMBL" id="LGIA01000182">
    <property type="protein sequence ID" value="KOH43550.1"/>
    <property type="molecule type" value="Genomic_DNA"/>
</dbReference>
<reference evidence="3" key="1">
    <citation type="submission" date="2015-07" db="EMBL/GenBank/DDBJ databases">
        <title>Genome sequencing of Sunxiuqinia dokdonensis strain SK.</title>
        <authorList>
            <person name="Ahn S."/>
            <person name="Kim B.-C."/>
        </authorList>
    </citation>
    <scope>NUCLEOTIDE SEQUENCE [LARGE SCALE GENOMIC DNA]</scope>
    <source>
        <strain evidence="3">SK</strain>
    </source>
</reference>
<name>A0A0L8V4Y6_9BACT</name>
<sequence length="42" mass="4965">MEINFRKDDAQRISKEVTKKITYHPNKGNNKSNQKESNPYVI</sequence>
<protein>
    <submittedName>
        <fullName evidence="2">Uncharacterized protein</fullName>
    </submittedName>
</protein>
<gene>
    <name evidence="2" type="ORF">NC99_36340</name>
</gene>
<feature type="compositionally biased region" description="Polar residues" evidence="1">
    <location>
        <begin position="27"/>
        <end position="42"/>
    </location>
</feature>
<keyword evidence="3" id="KW-1185">Reference proteome</keyword>
<evidence type="ECO:0000256" key="1">
    <source>
        <dbReference type="SAM" id="MobiDB-lite"/>
    </source>
</evidence>
<evidence type="ECO:0000313" key="3">
    <source>
        <dbReference type="Proteomes" id="UP000036958"/>
    </source>
</evidence>
<dbReference type="Proteomes" id="UP000036958">
    <property type="component" value="Unassembled WGS sequence"/>
</dbReference>
<dbReference type="AlphaFoldDB" id="A0A0L8V4Y6"/>
<feature type="region of interest" description="Disordered" evidence="1">
    <location>
        <begin position="18"/>
        <end position="42"/>
    </location>
</feature>